<evidence type="ECO:0000313" key="2">
    <source>
        <dbReference type="EMBL" id="KAK7316169.1"/>
    </source>
</evidence>
<reference evidence="2 3" key="1">
    <citation type="submission" date="2024-01" db="EMBL/GenBank/DDBJ databases">
        <title>The genomes of 5 underutilized Papilionoideae crops provide insights into root nodulation and disease resistanc.</title>
        <authorList>
            <person name="Jiang F."/>
        </authorList>
    </citation>
    <scope>NUCLEOTIDE SEQUENCE [LARGE SCALE GENOMIC DNA]</scope>
    <source>
        <strain evidence="2">LVBAO_FW01</strain>
        <tissue evidence="2">Leaves</tissue>
    </source>
</reference>
<comment type="caution">
    <text evidence="2">The sequence shown here is derived from an EMBL/GenBank/DDBJ whole genome shotgun (WGS) entry which is preliminary data.</text>
</comment>
<keyword evidence="3" id="KW-1185">Reference proteome</keyword>
<dbReference type="EMBL" id="JAYMYQ010000008">
    <property type="protein sequence ID" value="KAK7316169.1"/>
    <property type="molecule type" value="Genomic_DNA"/>
</dbReference>
<sequence>MGHSVPSFAGPNSFALIILQTPIDVEASYMVLLLRRCCGRSLARDGRPLYLSVLAPVRIQLLVGKEQGEQKGIVGSKTMPIHGRGPLLCCSEKRSHLGTATAIISPDKLWELSNRISRTFILLDLIGWDRAQNRGRRPYMSKKWEDSTNLNIGEYDFLSTLAARSRRLRVRRFFLRERIHEELDGDAVLRAYPSRPQNSRKKRVSEKNPPNFA</sequence>
<organism evidence="2 3">
    <name type="scientific">Canavalia gladiata</name>
    <name type="common">Sword bean</name>
    <name type="synonym">Dolichos gladiatus</name>
    <dbReference type="NCBI Taxonomy" id="3824"/>
    <lineage>
        <taxon>Eukaryota</taxon>
        <taxon>Viridiplantae</taxon>
        <taxon>Streptophyta</taxon>
        <taxon>Embryophyta</taxon>
        <taxon>Tracheophyta</taxon>
        <taxon>Spermatophyta</taxon>
        <taxon>Magnoliopsida</taxon>
        <taxon>eudicotyledons</taxon>
        <taxon>Gunneridae</taxon>
        <taxon>Pentapetalae</taxon>
        <taxon>rosids</taxon>
        <taxon>fabids</taxon>
        <taxon>Fabales</taxon>
        <taxon>Fabaceae</taxon>
        <taxon>Papilionoideae</taxon>
        <taxon>50 kb inversion clade</taxon>
        <taxon>NPAAA clade</taxon>
        <taxon>indigoferoid/millettioid clade</taxon>
        <taxon>Phaseoleae</taxon>
        <taxon>Canavalia</taxon>
    </lineage>
</organism>
<accession>A0AAN9KFN7</accession>
<gene>
    <name evidence="2" type="ORF">VNO77_34968</name>
</gene>
<evidence type="ECO:0000256" key="1">
    <source>
        <dbReference type="SAM" id="MobiDB-lite"/>
    </source>
</evidence>
<proteinExistence type="predicted"/>
<protein>
    <submittedName>
        <fullName evidence="2">Uncharacterized protein</fullName>
    </submittedName>
</protein>
<name>A0AAN9KFN7_CANGL</name>
<feature type="region of interest" description="Disordered" evidence="1">
    <location>
        <begin position="192"/>
        <end position="213"/>
    </location>
</feature>
<evidence type="ECO:0000313" key="3">
    <source>
        <dbReference type="Proteomes" id="UP001367508"/>
    </source>
</evidence>
<dbReference type="Proteomes" id="UP001367508">
    <property type="component" value="Unassembled WGS sequence"/>
</dbReference>
<dbReference type="AlphaFoldDB" id="A0AAN9KFN7"/>